<dbReference type="InterPro" id="IPR000542">
    <property type="entry name" value="Carn_acyl_trans"/>
</dbReference>
<reference evidence="3" key="1">
    <citation type="journal article" date="2020" name="Nat. Ecol. Evol.">
        <title>Deeply conserved synteny resolves early events in vertebrate evolution.</title>
        <authorList>
            <person name="Simakov O."/>
            <person name="Marletaz F."/>
            <person name="Yue J.X."/>
            <person name="O'Connell B."/>
            <person name="Jenkins J."/>
            <person name="Brandt A."/>
            <person name="Calef R."/>
            <person name="Tung C.H."/>
            <person name="Huang T.K."/>
            <person name="Schmutz J."/>
            <person name="Satoh N."/>
            <person name="Yu J.K."/>
            <person name="Putnam N.H."/>
            <person name="Green R.E."/>
            <person name="Rokhsar D.S."/>
        </authorList>
    </citation>
    <scope>NUCLEOTIDE SEQUENCE [LARGE SCALE GENOMIC DNA]</scope>
    <source>
        <strain evidence="3">S238N-H82</strain>
    </source>
</reference>
<organism evidence="3 4">
    <name type="scientific">Branchiostoma floridae</name>
    <name type="common">Florida lancelet</name>
    <name type="synonym">Amphioxus</name>
    <dbReference type="NCBI Taxonomy" id="7739"/>
    <lineage>
        <taxon>Eukaryota</taxon>
        <taxon>Metazoa</taxon>
        <taxon>Chordata</taxon>
        <taxon>Cephalochordata</taxon>
        <taxon>Leptocardii</taxon>
        <taxon>Amphioxiformes</taxon>
        <taxon>Branchiostomatidae</taxon>
        <taxon>Branchiostoma</taxon>
    </lineage>
</organism>
<evidence type="ECO:0000313" key="3">
    <source>
        <dbReference type="Proteomes" id="UP000001554"/>
    </source>
</evidence>
<dbReference type="Proteomes" id="UP000001554">
    <property type="component" value="Chromosome 12"/>
</dbReference>
<keyword evidence="3" id="KW-1185">Reference proteome</keyword>
<dbReference type="PANTHER" id="PTHR22589">
    <property type="entry name" value="CARNITINE O-ACYLTRANSFERASE"/>
    <property type="match status" value="1"/>
</dbReference>
<proteinExistence type="inferred from homology"/>
<dbReference type="AlphaFoldDB" id="A0A9J7M456"/>
<dbReference type="GO" id="GO:0008458">
    <property type="term" value="F:carnitine O-octanoyltransferase activity"/>
    <property type="evidence" value="ECO:0000318"/>
    <property type="project" value="GO_Central"/>
</dbReference>
<evidence type="ECO:0000313" key="4">
    <source>
        <dbReference type="RefSeq" id="XP_035692954.1"/>
    </source>
</evidence>
<dbReference type="PANTHER" id="PTHR22589:SF67">
    <property type="entry name" value="PEROXISOMAL CARNITINE O-OCTANOYLTRANSFERASE"/>
    <property type="match status" value="1"/>
</dbReference>
<dbReference type="Pfam" id="PF00755">
    <property type="entry name" value="Carn_acyltransf"/>
    <property type="match status" value="1"/>
</dbReference>
<dbReference type="OMA" id="TEEIRCT"/>
<name>A0A9J7M456_BRAFL</name>
<feature type="domain" description="Choline/carnitine acyltransferase" evidence="2">
    <location>
        <begin position="22"/>
        <end position="265"/>
    </location>
</feature>
<dbReference type="Gene3D" id="3.30.559.10">
    <property type="entry name" value="Chloramphenicol acetyltransferase-like domain"/>
    <property type="match status" value="1"/>
</dbReference>
<dbReference type="SUPFAM" id="SSF52777">
    <property type="entry name" value="CoA-dependent acyltransferases"/>
    <property type="match status" value="1"/>
</dbReference>
<dbReference type="GO" id="GO:0005777">
    <property type="term" value="C:peroxisome"/>
    <property type="evidence" value="ECO:0000318"/>
    <property type="project" value="GO_Central"/>
</dbReference>
<reference evidence="4" key="2">
    <citation type="submission" date="2025-08" db="UniProtKB">
        <authorList>
            <consortium name="RefSeq"/>
        </authorList>
    </citation>
    <scope>IDENTIFICATION</scope>
    <source>
        <strain evidence="4">S238N-H82</strain>
        <tissue evidence="4">Testes</tissue>
    </source>
</reference>
<accession>A0A9J7M456</accession>
<gene>
    <name evidence="4" type="primary">LOC118427325</name>
</gene>
<dbReference type="GeneID" id="118427325"/>
<dbReference type="InterPro" id="IPR023213">
    <property type="entry name" value="CAT-like_dom_sf"/>
</dbReference>
<sequence>MVAAFLGYFVFAQSQRIGPIRKDKVSDRSVPEPEELIFAIDDEIRDEIIHTQETFIKQASDLELVCPSFTDYGKKFIRSFKLHPDYYIQTALQLAYFRLHGKPAPTHQPATLRQYYHGRTETVRSCTMEVVNWCKAMMDNTVPIQEKKELMMAALKKHIQLMEEAKNMLGCDRHLLGLRAISQSAGIPLPSLFRDTAYTKSLGGGYVMLNTLIGYTPAPAAVAPKVPHGYCIAYNIQPDRLTYSVSAWKSCKETSAEEMSASIHQSLRDMHQLLMTS</sequence>
<protein>
    <submittedName>
        <fullName evidence="4">Peroxisomal carnitine O-octanoyltransferase-like</fullName>
    </submittedName>
</protein>
<dbReference type="InterPro" id="IPR039551">
    <property type="entry name" value="Cho/carn_acyl_trans"/>
</dbReference>
<dbReference type="OrthoDB" id="240216at2759"/>
<dbReference type="RefSeq" id="XP_035692954.1">
    <property type="nucleotide sequence ID" value="XM_035837061.1"/>
</dbReference>
<comment type="similarity">
    <text evidence="1">Belongs to the carnitine/choline acetyltransferase family.</text>
</comment>
<evidence type="ECO:0000259" key="2">
    <source>
        <dbReference type="Pfam" id="PF00755"/>
    </source>
</evidence>
<evidence type="ECO:0000256" key="1">
    <source>
        <dbReference type="ARBA" id="ARBA00005232"/>
    </source>
</evidence>
<dbReference type="KEGG" id="bfo:118427325"/>